<reference evidence="1" key="1">
    <citation type="submission" date="2023-11" db="EMBL/GenBank/DDBJ databases">
        <authorList>
            <person name="Poullet M."/>
        </authorList>
    </citation>
    <scope>NUCLEOTIDE SEQUENCE</scope>
    <source>
        <strain evidence="1">E1834</strain>
    </source>
</reference>
<keyword evidence="2" id="KW-1185">Reference proteome</keyword>
<evidence type="ECO:0000313" key="2">
    <source>
        <dbReference type="Proteomes" id="UP001497535"/>
    </source>
</evidence>
<dbReference type="EMBL" id="CAVMJV010000023">
    <property type="protein sequence ID" value="CAK5073466.1"/>
    <property type="molecule type" value="Genomic_DNA"/>
</dbReference>
<protein>
    <submittedName>
        <fullName evidence="1">Uncharacterized protein</fullName>
    </submittedName>
</protein>
<proteinExistence type="predicted"/>
<name>A0ACB0Z3C0_MELEN</name>
<evidence type="ECO:0000313" key="1">
    <source>
        <dbReference type="EMBL" id="CAK5073466.1"/>
    </source>
</evidence>
<organism evidence="1 2">
    <name type="scientific">Meloidogyne enterolobii</name>
    <name type="common">Root-knot nematode worm</name>
    <name type="synonym">Meloidogyne mayaguensis</name>
    <dbReference type="NCBI Taxonomy" id="390850"/>
    <lineage>
        <taxon>Eukaryota</taxon>
        <taxon>Metazoa</taxon>
        <taxon>Ecdysozoa</taxon>
        <taxon>Nematoda</taxon>
        <taxon>Chromadorea</taxon>
        <taxon>Rhabditida</taxon>
        <taxon>Tylenchina</taxon>
        <taxon>Tylenchomorpha</taxon>
        <taxon>Tylenchoidea</taxon>
        <taxon>Meloidogynidae</taxon>
        <taxon>Meloidogyninae</taxon>
        <taxon>Meloidogyne</taxon>
    </lineage>
</organism>
<comment type="caution">
    <text evidence="1">The sequence shown here is derived from an EMBL/GenBank/DDBJ whole genome shotgun (WGS) entry which is preliminary data.</text>
</comment>
<accession>A0ACB0Z3C0</accession>
<dbReference type="Proteomes" id="UP001497535">
    <property type="component" value="Unassembled WGS sequence"/>
</dbReference>
<gene>
    <name evidence="1" type="ORF">MENTE1834_LOCUS20137</name>
</gene>
<sequence length="49" mass="5984">MAWRPYSLANIRACPPRFIFRTLSVISSLFCLFFSLLIFLPYFYFLFFF</sequence>